<evidence type="ECO:0000259" key="2">
    <source>
        <dbReference type="Pfam" id="PF07883"/>
    </source>
</evidence>
<dbReference type="SUPFAM" id="SSF51182">
    <property type="entry name" value="RmlC-like cupins"/>
    <property type="match status" value="1"/>
</dbReference>
<organism evidence="3 4">
    <name type="scientific">Pseudomonas monteilii</name>
    <dbReference type="NCBI Taxonomy" id="76759"/>
    <lineage>
        <taxon>Bacteria</taxon>
        <taxon>Pseudomonadati</taxon>
        <taxon>Pseudomonadota</taxon>
        <taxon>Gammaproteobacteria</taxon>
        <taxon>Pseudomonadales</taxon>
        <taxon>Pseudomonadaceae</taxon>
        <taxon>Pseudomonas</taxon>
    </lineage>
</organism>
<dbReference type="InterPro" id="IPR013096">
    <property type="entry name" value="Cupin_2"/>
</dbReference>
<dbReference type="PANTHER" id="PTHR43346">
    <property type="entry name" value="LIGAND BINDING DOMAIN PROTEIN, PUTATIVE (AFU_ORTHOLOGUE AFUA_6G14370)-RELATED"/>
    <property type="match status" value="1"/>
</dbReference>
<accession>A0A399LXX5</accession>
<comment type="caution">
    <text evidence="3">The sequence shown here is derived from an EMBL/GenBank/DDBJ whole genome shotgun (WGS) entry which is preliminary data.</text>
</comment>
<dbReference type="Gene3D" id="2.60.120.10">
    <property type="entry name" value="Jelly Rolls"/>
    <property type="match status" value="2"/>
</dbReference>
<evidence type="ECO:0000256" key="1">
    <source>
        <dbReference type="SAM" id="SignalP"/>
    </source>
</evidence>
<dbReference type="PANTHER" id="PTHR43346:SF1">
    <property type="entry name" value="QUERCETIN 2,3-DIOXYGENASE-RELATED"/>
    <property type="match status" value="1"/>
</dbReference>
<dbReference type="Pfam" id="PF07883">
    <property type="entry name" value="Cupin_2"/>
    <property type="match status" value="2"/>
</dbReference>
<dbReference type="CDD" id="cd02208">
    <property type="entry name" value="cupin_RmlC-like"/>
    <property type="match status" value="1"/>
</dbReference>
<dbReference type="InterPro" id="IPR011051">
    <property type="entry name" value="RmlC_Cupin_sf"/>
</dbReference>
<dbReference type="InterPro" id="IPR052538">
    <property type="entry name" value="Flavonoid_dioxygenase-like"/>
</dbReference>
<evidence type="ECO:0000313" key="3">
    <source>
        <dbReference type="EMBL" id="RII74308.1"/>
    </source>
</evidence>
<feature type="domain" description="Cupin type-2" evidence="2">
    <location>
        <begin position="70"/>
        <end position="123"/>
    </location>
</feature>
<feature type="domain" description="Cupin type-2" evidence="2">
    <location>
        <begin position="197"/>
        <end position="255"/>
    </location>
</feature>
<dbReference type="InterPro" id="IPR014710">
    <property type="entry name" value="RmlC-like_jellyroll"/>
</dbReference>
<name>A0A399LXX5_9PSED</name>
<reference evidence="3 4" key="1">
    <citation type="submission" date="2018-08" db="EMBL/GenBank/DDBJ databases">
        <title>Draft genome sequence of the cyanotroph, Pseudomonas monteilii BCN3.</title>
        <authorList>
            <person name="Jones L.B."/>
            <person name="Kunz D.A."/>
        </authorList>
    </citation>
    <scope>NUCLEOTIDE SEQUENCE [LARGE SCALE GENOMIC DNA]</scope>
    <source>
        <strain evidence="3 4">BCN3</strain>
    </source>
</reference>
<sequence length="270" mass="29661">MIATIARVTLLCMMSGILVGTSAAQAEERLLLVHRDELLNHPPTQTLKGQEVRDIHRTSMSRTSLVRLSETSPVMAHPEGERTLIILEGEVTFTFAGEQKTLGAGDYVAIPAGEAYRMAPANNGQSLLLSFEVPPIDLVAAQPADLQQLQKSQAPVIKVQESVMAGPTSWDDPSDRGWTLAKTAEKRVNLVEMRSELKNHSHPDADHSLILLEGRARVVTPNESRVLAPGDYVSIPRDVPHKYYVEGDKPALFISFDAPAYDPAQTIYFE</sequence>
<keyword evidence="1" id="KW-0732">Signal</keyword>
<dbReference type="RefSeq" id="WP_119371904.1">
    <property type="nucleotide sequence ID" value="NZ_QWLL01000064.1"/>
</dbReference>
<dbReference type="Proteomes" id="UP000265875">
    <property type="component" value="Unassembled WGS sequence"/>
</dbReference>
<protein>
    <submittedName>
        <fullName evidence="3">Cupin domain-containing protein</fullName>
    </submittedName>
</protein>
<dbReference type="EMBL" id="QWLL01000064">
    <property type="protein sequence ID" value="RII74308.1"/>
    <property type="molecule type" value="Genomic_DNA"/>
</dbReference>
<proteinExistence type="predicted"/>
<gene>
    <name evidence="3" type="ORF">D0894_27025</name>
</gene>
<feature type="chain" id="PRO_5017307844" evidence="1">
    <location>
        <begin position="27"/>
        <end position="270"/>
    </location>
</feature>
<evidence type="ECO:0000313" key="4">
    <source>
        <dbReference type="Proteomes" id="UP000265875"/>
    </source>
</evidence>
<dbReference type="AlphaFoldDB" id="A0A399LXX5"/>
<feature type="signal peptide" evidence="1">
    <location>
        <begin position="1"/>
        <end position="26"/>
    </location>
</feature>